<feature type="compositionally biased region" description="Basic residues" evidence="4">
    <location>
        <begin position="47"/>
        <end position="70"/>
    </location>
</feature>
<dbReference type="GO" id="GO:0006974">
    <property type="term" value="P:DNA damage response"/>
    <property type="evidence" value="ECO:0007669"/>
    <property type="project" value="UniProtKB-KW"/>
</dbReference>
<dbReference type="AlphaFoldDB" id="A0A8H5FQ86"/>
<keyword evidence="3" id="KW-0539">Nucleus</keyword>
<keyword evidence="2" id="KW-0227">DNA damage</keyword>
<feature type="compositionally biased region" description="Acidic residues" evidence="4">
    <location>
        <begin position="75"/>
        <end position="89"/>
    </location>
</feature>
<dbReference type="Pfam" id="PF16589">
    <property type="entry name" value="BRCT_2"/>
    <property type="match status" value="1"/>
</dbReference>
<dbReference type="InterPro" id="IPR001357">
    <property type="entry name" value="BRCT_dom"/>
</dbReference>
<evidence type="ECO:0000256" key="3">
    <source>
        <dbReference type="ARBA" id="ARBA00023242"/>
    </source>
</evidence>
<feature type="compositionally biased region" description="Basic and acidic residues" evidence="4">
    <location>
        <begin position="153"/>
        <end position="169"/>
    </location>
</feature>
<evidence type="ECO:0000256" key="2">
    <source>
        <dbReference type="ARBA" id="ARBA00022763"/>
    </source>
</evidence>
<protein>
    <recommendedName>
        <fullName evidence="5">BRCT domain-containing protein</fullName>
    </recommendedName>
</protein>
<feature type="domain" description="BRCT" evidence="5">
    <location>
        <begin position="384"/>
        <end position="445"/>
    </location>
</feature>
<dbReference type="CDD" id="cd17743">
    <property type="entry name" value="BRCT_BRC1_like_rpt5"/>
    <property type="match status" value="1"/>
</dbReference>
<dbReference type="SUPFAM" id="SSF52113">
    <property type="entry name" value="BRCT domain"/>
    <property type="match status" value="1"/>
</dbReference>
<feature type="region of interest" description="Disordered" evidence="4">
    <location>
        <begin position="16"/>
        <end position="340"/>
    </location>
</feature>
<proteinExistence type="predicted"/>
<feature type="compositionally biased region" description="Basic and acidic residues" evidence="4">
    <location>
        <begin position="279"/>
        <end position="301"/>
    </location>
</feature>
<feature type="compositionally biased region" description="Basic and acidic residues" evidence="4">
    <location>
        <begin position="248"/>
        <end position="268"/>
    </location>
</feature>
<dbReference type="OrthoDB" id="342264at2759"/>
<evidence type="ECO:0000256" key="4">
    <source>
        <dbReference type="SAM" id="MobiDB-lite"/>
    </source>
</evidence>
<comment type="caution">
    <text evidence="6">The sequence shown here is derived from an EMBL/GenBank/DDBJ whole genome shotgun (WGS) entry which is preliminary data.</text>
</comment>
<evidence type="ECO:0000259" key="5">
    <source>
        <dbReference type="PROSITE" id="PS50172"/>
    </source>
</evidence>
<dbReference type="PANTHER" id="PTHR23196">
    <property type="entry name" value="PAX TRANSCRIPTION ACTIVATION DOMAIN INTERACTING PROTEIN"/>
    <property type="match status" value="1"/>
</dbReference>
<organism evidence="6 7">
    <name type="scientific">Leucocoprinus leucothites</name>
    <dbReference type="NCBI Taxonomy" id="201217"/>
    <lineage>
        <taxon>Eukaryota</taxon>
        <taxon>Fungi</taxon>
        <taxon>Dikarya</taxon>
        <taxon>Basidiomycota</taxon>
        <taxon>Agaricomycotina</taxon>
        <taxon>Agaricomycetes</taxon>
        <taxon>Agaricomycetidae</taxon>
        <taxon>Agaricales</taxon>
        <taxon>Agaricineae</taxon>
        <taxon>Agaricaceae</taxon>
        <taxon>Leucocoprinus</taxon>
    </lineage>
</organism>
<evidence type="ECO:0000313" key="6">
    <source>
        <dbReference type="EMBL" id="KAF5344832.1"/>
    </source>
</evidence>
<evidence type="ECO:0000256" key="1">
    <source>
        <dbReference type="ARBA" id="ARBA00004123"/>
    </source>
</evidence>
<dbReference type="InterPro" id="IPR051579">
    <property type="entry name" value="DDR_Transcriptional_Reg"/>
</dbReference>
<feature type="compositionally biased region" description="Low complexity" evidence="4">
    <location>
        <begin position="198"/>
        <end position="212"/>
    </location>
</feature>
<dbReference type="PANTHER" id="PTHR23196:SF1">
    <property type="entry name" value="PAX-INTERACTING PROTEIN 1"/>
    <property type="match status" value="1"/>
</dbReference>
<gene>
    <name evidence="6" type="ORF">D9756_011094</name>
</gene>
<feature type="compositionally biased region" description="Acidic residues" evidence="4">
    <location>
        <begin position="330"/>
        <end position="339"/>
    </location>
</feature>
<name>A0A8H5FQ86_9AGAR</name>
<dbReference type="CDD" id="cd18432">
    <property type="entry name" value="BRCT_PAXIP1_rpt6_like"/>
    <property type="match status" value="1"/>
</dbReference>
<feature type="compositionally biased region" description="Polar residues" evidence="4">
    <location>
        <begin position="179"/>
        <end position="188"/>
    </location>
</feature>
<comment type="subcellular location">
    <subcellularLocation>
        <location evidence="1">Nucleus</location>
    </subcellularLocation>
</comment>
<dbReference type="EMBL" id="JAACJO010000056">
    <property type="protein sequence ID" value="KAF5344832.1"/>
    <property type="molecule type" value="Genomic_DNA"/>
</dbReference>
<dbReference type="Proteomes" id="UP000559027">
    <property type="component" value="Unassembled WGS sequence"/>
</dbReference>
<reference evidence="6 7" key="1">
    <citation type="journal article" date="2020" name="ISME J.">
        <title>Uncovering the hidden diversity of litter-decomposition mechanisms in mushroom-forming fungi.</title>
        <authorList>
            <person name="Floudas D."/>
            <person name="Bentzer J."/>
            <person name="Ahren D."/>
            <person name="Johansson T."/>
            <person name="Persson P."/>
            <person name="Tunlid A."/>
        </authorList>
    </citation>
    <scope>NUCLEOTIDE SEQUENCE [LARGE SCALE GENOMIC DNA]</scope>
    <source>
        <strain evidence="6 7">CBS 146.42</strain>
    </source>
</reference>
<dbReference type="InterPro" id="IPR036420">
    <property type="entry name" value="BRCT_dom_sf"/>
</dbReference>
<feature type="compositionally biased region" description="Acidic residues" evidence="4">
    <location>
        <begin position="141"/>
        <end position="152"/>
    </location>
</feature>
<evidence type="ECO:0000313" key="7">
    <source>
        <dbReference type="Proteomes" id="UP000559027"/>
    </source>
</evidence>
<feature type="compositionally biased region" description="Polar residues" evidence="4">
    <location>
        <begin position="213"/>
        <end position="232"/>
    </location>
</feature>
<dbReference type="PROSITE" id="PS50172">
    <property type="entry name" value="BRCT"/>
    <property type="match status" value="1"/>
</dbReference>
<keyword evidence="7" id="KW-1185">Reference proteome</keyword>
<accession>A0A8H5FQ86</accession>
<dbReference type="Pfam" id="PF16770">
    <property type="entry name" value="RTT107_BRCT_5"/>
    <property type="match status" value="1"/>
</dbReference>
<sequence length="568" mass="62373">MTRGDARTCAKTKFVSAKARGLYSDSESEVEGSVGSEAQNSSLPAKGKGKGKGKGRATKSNRGLKSKSKRVSSSSEEEVEVESEREDEETSKKLPVTANVSPLRKTASVVVELPPPSARKHPLKNTYGGAANKAKKKARGDEDETKEEEEEEPPSKLGEKRESAIKKADSIFVEAGEVQGSSSTSTSRPKPMLKPKLKSSLSKPTTSSPLSSIDNTPANANSTDTTDYNTASETHEPLPARRGAAAKAEAKLKEMMPDATRYEQEAKRARMSGGWTSLWEKELERQVKDKEKEEKEKEKENRKKRASDVSGEDVEERVAKKRRRSSAVGGEEEEGEGELEVVISEVGKGKTKVKRESDRGISATASNKVYLMTTQVTLGADVALEKLGVVMASEVSQCTHLIAPNLVRTEKFLCALASAPAVLQEAWAIKSAQVKQLLPFEKFLLRDAAAEKKYRMKLSDALMRAKELKGTLLANKTFYLTAKTKVDYKLLKSVISAHGGQLLQQWPTVRQLTGHADRHIISCAEDISIWRPLAAQGVPIYMHKFLLIGVLRQELDWDLMEFRVAESV</sequence>
<dbReference type="Gene3D" id="3.40.50.10190">
    <property type="entry name" value="BRCT domain"/>
    <property type="match status" value="2"/>
</dbReference>
<dbReference type="GO" id="GO:0005634">
    <property type="term" value="C:nucleus"/>
    <property type="evidence" value="ECO:0007669"/>
    <property type="project" value="UniProtKB-SubCell"/>
</dbReference>